<dbReference type="PANTHER" id="PTHR31014:SF0">
    <property type="entry name" value="MITOCHONDRIAL TRANSLATION SYSTEM COMPONENT PET127-RELATED"/>
    <property type="match status" value="1"/>
</dbReference>
<protein>
    <submittedName>
        <fullName evidence="3">Pet127-domain-containing protein</fullName>
    </submittedName>
</protein>
<dbReference type="HOGENOM" id="CLU_438037_0_0_1"/>
<dbReference type="GeneID" id="18250105"/>
<dbReference type="Pfam" id="PF08634">
    <property type="entry name" value="Pet127"/>
    <property type="match status" value="1"/>
</dbReference>
<keyword evidence="1" id="KW-0175">Coiled coil</keyword>
<dbReference type="AlphaFoldDB" id="G3AWL3"/>
<dbReference type="InterPro" id="IPR013943">
    <property type="entry name" value="Pet127"/>
</dbReference>
<dbReference type="KEGG" id="cten:18250105"/>
<organism evidence="4">
    <name type="scientific">Candida tenuis (strain ATCC 10573 / BCRC 21748 / CBS 615 / JCM 9827 / NBRC 10315 / NRRL Y-1498 / VKM Y-70)</name>
    <name type="common">Yeast</name>
    <name type="synonym">Yamadazyma tenuis</name>
    <dbReference type="NCBI Taxonomy" id="590646"/>
    <lineage>
        <taxon>Eukaryota</taxon>
        <taxon>Fungi</taxon>
        <taxon>Dikarya</taxon>
        <taxon>Ascomycota</taxon>
        <taxon>Saccharomycotina</taxon>
        <taxon>Pichiomycetes</taxon>
        <taxon>Debaryomycetaceae</taxon>
        <taxon>Yamadazyma</taxon>
    </lineage>
</organism>
<dbReference type="EMBL" id="GL996510">
    <property type="protein sequence ID" value="EGV66562.1"/>
    <property type="molecule type" value="Genomic_DNA"/>
</dbReference>
<proteinExistence type="predicted"/>
<evidence type="ECO:0000313" key="3">
    <source>
        <dbReference type="EMBL" id="EGV66562.1"/>
    </source>
</evidence>
<dbReference type="STRING" id="590646.G3AWL3"/>
<dbReference type="Proteomes" id="UP000000707">
    <property type="component" value="Unassembled WGS sequence"/>
</dbReference>
<feature type="compositionally biased region" description="Polar residues" evidence="2">
    <location>
        <begin position="596"/>
        <end position="624"/>
    </location>
</feature>
<gene>
    <name evidence="3" type="ORF">CANTEDRAFT_91731</name>
</gene>
<feature type="coiled-coil region" evidence="1">
    <location>
        <begin position="441"/>
        <end position="468"/>
    </location>
</feature>
<dbReference type="GO" id="GO:0005740">
    <property type="term" value="C:mitochondrial envelope"/>
    <property type="evidence" value="ECO:0007669"/>
    <property type="project" value="TreeGrafter"/>
</dbReference>
<dbReference type="GO" id="GO:0000964">
    <property type="term" value="P:mitochondrial RNA 5'-end processing"/>
    <property type="evidence" value="ECO:0007669"/>
    <property type="project" value="TreeGrafter"/>
</dbReference>
<feature type="compositionally biased region" description="Low complexity" evidence="2">
    <location>
        <begin position="553"/>
        <end position="565"/>
    </location>
</feature>
<dbReference type="OrthoDB" id="10249045at2759"/>
<accession>G3AWL3</accession>
<reference evidence="3 4" key="1">
    <citation type="journal article" date="2011" name="Proc. Natl. Acad. Sci. U.S.A.">
        <title>Comparative genomics of xylose-fermenting fungi for enhanced biofuel production.</title>
        <authorList>
            <person name="Wohlbach D.J."/>
            <person name="Kuo A."/>
            <person name="Sato T.K."/>
            <person name="Potts K.M."/>
            <person name="Salamov A.A."/>
            <person name="LaButti K.M."/>
            <person name="Sun H."/>
            <person name="Clum A."/>
            <person name="Pangilinan J.L."/>
            <person name="Lindquist E.A."/>
            <person name="Lucas S."/>
            <person name="Lapidus A."/>
            <person name="Jin M."/>
            <person name="Gunawan C."/>
            <person name="Balan V."/>
            <person name="Dale B.E."/>
            <person name="Jeffries T.W."/>
            <person name="Zinkel R."/>
            <person name="Barry K.W."/>
            <person name="Grigoriev I.V."/>
            <person name="Gasch A.P."/>
        </authorList>
    </citation>
    <scope>NUCLEOTIDE SEQUENCE [LARGE SCALE GENOMIC DNA]</scope>
    <source>
        <strain evidence="4">ATCC 10573 / BCRC 21748 / CBS 615 / JCM 9827 / NBRC 10315 / NRRL Y-1498 / VKM Y-70</strain>
    </source>
</reference>
<evidence type="ECO:0000256" key="2">
    <source>
        <dbReference type="SAM" id="MobiDB-lite"/>
    </source>
</evidence>
<dbReference type="PANTHER" id="PTHR31014">
    <property type="entry name" value="MITOCHONDRIAL TRANSLATION SYSTEM COMPONENT PET127-RELATED"/>
    <property type="match status" value="1"/>
</dbReference>
<name>G3AWL3_CANTC</name>
<evidence type="ECO:0000256" key="1">
    <source>
        <dbReference type="SAM" id="Coils"/>
    </source>
</evidence>
<evidence type="ECO:0000313" key="4">
    <source>
        <dbReference type="Proteomes" id="UP000000707"/>
    </source>
</evidence>
<dbReference type="eggNOG" id="ENOG502QPU6">
    <property type="taxonomic scope" value="Eukaryota"/>
</dbReference>
<keyword evidence="4" id="KW-1185">Reference proteome</keyword>
<sequence>MPKDLNKAIPSEAVDYLRKSSKLPKPKLKIVTKKIGSTGAIKQVVSLDKESIPRLTHGLEEVLKKNGVQYLYLTRERKYQFHKSFSNIDQLDDFKSLKSEITGKFVSPSKDEALLNLSRENDAKYYSSTSSMTSTLFQFYMLLNSFDTKNPSASRFKFGSFTNLMSSIPASTIVSKKDAENDIYSVEIDKSCDIDHFLSEFGHIAEIVLTNDSNDIKRFKDFYNRENDGIGSDTDQDPEHIQDLIKFEKFKNPENIYNISKYDKFLMRSQLDCYSPLLKENGTFDLKSRAISEIRYDMTNRSMRDTNYSNRFFYLDEMDDLIRTAGLLKYSFQARIGQMSGIFVAFHNIRQFLAFEYLSLEAIDKVFFDNSNIASYIANSQFKFSLRIWGQLLDMIKEDLNADHFRVVLKSETVEGQQFNAIKANVVALSQDQISQSHLIKEDFNRALKEASEKFKDNTEELASARKELLKSYKTALDDFNKSTISDRNIVSYTVETIQLLNDKRMDLHKLPTSTDDKWSLVYKIIRERPDPVLYLKHLSAMTKAVTKEFAYKSHVSSKSTSSNKPRSKSTNKTRSSQSDQGYSRPLKSKGYFPSDNRTGVKSPIQGNPNSPLNQTKTLLSNHK</sequence>
<feature type="region of interest" description="Disordered" evidence="2">
    <location>
        <begin position="553"/>
        <end position="624"/>
    </location>
</feature>